<reference evidence="2" key="1">
    <citation type="submission" date="2018-02" db="EMBL/GenBank/DDBJ databases">
        <title>Complete genome of Klebsiella pneumoniae Podoviridae bacteriophage KP8.</title>
        <authorList>
            <person name="Bokovaya O."/>
            <person name="Tikunov A."/>
            <person name="Morozova V."/>
        </authorList>
    </citation>
    <scope>NUCLEOTIDE SEQUENCE [LARGE SCALE GENOMIC DNA]</scope>
</reference>
<keyword evidence="2" id="KW-1185">Reference proteome</keyword>
<sequence length="61" mass="7210">MTRIEAYTQLLMGKVIYIPKVNQLPWRMLEDRSIVVGASHMDMTKHFLTMHTLANGWELYE</sequence>
<evidence type="ECO:0000313" key="1">
    <source>
        <dbReference type="EMBL" id="AVJ49001.1"/>
    </source>
</evidence>
<dbReference type="RefSeq" id="YP_009837533.1">
    <property type="nucleotide sequence ID" value="NC_048700.1"/>
</dbReference>
<dbReference type="KEGG" id="vg:55607723"/>
<name>A0A2P1CCR4_9CAUD</name>
<accession>A0A2P1CCR4</accession>
<dbReference type="GeneID" id="55607723"/>
<proteinExistence type="predicted"/>
<organism evidence="1 2">
    <name type="scientific">Klebsiella phage KP8</name>
    <dbReference type="NCBI Taxonomy" id="2099850"/>
    <lineage>
        <taxon>Viruses</taxon>
        <taxon>Duplodnaviria</taxon>
        <taxon>Heunggongvirae</taxon>
        <taxon>Uroviricota</taxon>
        <taxon>Caudoviricetes</taxon>
        <taxon>Schitoviridae</taxon>
        <taxon>Enquatrovirinae</taxon>
        <taxon>Kaypoctavirus</taxon>
        <taxon>Kaypoctavirus KP8</taxon>
    </lineage>
</organism>
<dbReference type="EMBL" id="MG922974">
    <property type="protein sequence ID" value="AVJ49001.1"/>
    <property type="molecule type" value="Genomic_DNA"/>
</dbReference>
<dbReference type="Proteomes" id="UP000241488">
    <property type="component" value="Segment"/>
</dbReference>
<protein>
    <submittedName>
        <fullName evidence="1">Uncharacterized protein</fullName>
    </submittedName>
</protein>
<evidence type="ECO:0000313" key="2">
    <source>
        <dbReference type="Proteomes" id="UP000241488"/>
    </source>
</evidence>